<organism evidence="2 3">
    <name type="scientific">Neogobius melanostomus</name>
    <name type="common">round goby</name>
    <dbReference type="NCBI Taxonomy" id="47308"/>
    <lineage>
        <taxon>Eukaryota</taxon>
        <taxon>Metazoa</taxon>
        <taxon>Chordata</taxon>
        <taxon>Craniata</taxon>
        <taxon>Vertebrata</taxon>
        <taxon>Euteleostomi</taxon>
        <taxon>Actinopterygii</taxon>
        <taxon>Neopterygii</taxon>
        <taxon>Teleostei</taxon>
        <taxon>Neoteleostei</taxon>
        <taxon>Acanthomorphata</taxon>
        <taxon>Gobiaria</taxon>
        <taxon>Gobiiformes</taxon>
        <taxon>Gobioidei</taxon>
        <taxon>Gobiidae</taxon>
        <taxon>Benthophilinae</taxon>
        <taxon>Neogobiini</taxon>
        <taxon>Neogobius</taxon>
    </lineage>
</organism>
<feature type="compositionally biased region" description="Basic and acidic residues" evidence="1">
    <location>
        <begin position="1"/>
        <end position="23"/>
    </location>
</feature>
<dbReference type="Proteomes" id="UP000694523">
    <property type="component" value="Unplaced"/>
</dbReference>
<name>A0A8C6UR46_9GOBI</name>
<reference evidence="2" key="2">
    <citation type="submission" date="2025-09" db="UniProtKB">
        <authorList>
            <consortium name="Ensembl"/>
        </authorList>
    </citation>
    <scope>IDENTIFICATION</scope>
</reference>
<accession>A0A8C6UR46</accession>
<keyword evidence="3" id="KW-1185">Reference proteome</keyword>
<reference evidence="2" key="1">
    <citation type="submission" date="2025-08" db="UniProtKB">
        <authorList>
            <consortium name="Ensembl"/>
        </authorList>
    </citation>
    <scope>IDENTIFICATION</scope>
</reference>
<proteinExistence type="predicted"/>
<protein>
    <submittedName>
        <fullName evidence="2">Uncharacterized protein</fullName>
    </submittedName>
</protein>
<dbReference type="InterPro" id="IPR028006">
    <property type="entry name" value="CEP15-like"/>
</dbReference>
<sequence>MEERRLHIRDRRSQLREQAEAAHSRNQTLVQVTDDTEFRRYWASVEESVPAWEVFLLGKGPHPFDTQEGRGL</sequence>
<evidence type="ECO:0000313" key="3">
    <source>
        <dbReference type="Proteomes" id="UP000694523"/>
    </source>
</evidence>
<dbReference type="Ensembl" id="ENSNMLT00000044645.1">
    <property type="protein sequence ID" value="ENSNMLP00000040127.1"/>
    <property type="gene ID" value="ENSNMLG00000024686.1"/>
</dbReference>
<evidence type="ECO:0000256" key="1">
    <source>
        <dbReference type="SAM" id="MobiDB-lite"/>
    </source>
</evidence>
<dbReference type="Pfam" id="PF15134">
    <property type="entry name" value="CEP15-like"/>
    <property type="match status" value="1"/>
</dbReference>
<evidence type="ECO:0000313" key="2">
    <source>
        <dbReference type="Ensembl" id="ENSNMLP00000040127.1"/>
    </source>
</evidence>
<feature type="region of interest" description="Disordered" evidence="1">
    <location>
        <begin position="1"/>
        <end position="25"/>
    </location>
</feature>
<dbReference type="AlphaFoldDB" id="A0A8C6UR46"/>